<dbReference type="Proteomes" id="UP000016587">
    <property type="component" value="Chromosome"/>
</dbReference>
<reference evidence="1 2" key="1">
    <citation type="journal article" date="2013" name="J. Bacteriol.">
        <title>Roles of HynAB and Ech, the only two hydrogenases found in the model sulfate reducer Desulfovibrio gigas.</title>
        <authorList>
            <person name="Morais-Silva F.O."/>
            <person name="Santos C.I."/>
            <person name="Rodrigues R."/>
            <person name="Pereira I.A."/>
            <person name="Rodrigues-Pousada C."/>
        </authorList>
    </citation>
    <scope>NUCLEOTIDE SEQUENCE [LARGE SCALE GENOMIC DNA]</scope>
    <source>
        <strain evidence="2">ATCC 19364 / DSM 1382 / NCIMB 9332 / VKM B-1759</strain>
    </source>
</reference>
<dbReference type="Pfam" id="PF13528">
    <property type="entry name" value="Glyco_trans_1_3"/>
    <property type="match status" value="1"/>
</dbReference>
<gene>
    <name evidence="1" type="ORF">DGI_3528</name>
</gene>
<dbReference type="PANTHER" id="PTHR21015:SF22">
    <property type="entry name" value="GLYCOSYLTRANSFERASE"/>
    <property type="match status" value="1"/>
</dbReference>
<dbReference type="EMBL" id="CP006585">
    <property type="protein sequence ID" value="AGW15204.1"/>
    <property type="molecule type" value="Genomic_DNA"/>
</dbReference>
<evidence type="ECO:0000313" key="1">
    <source>
        <dbReference type="EMBL" id="AGW15204.1"/>
    </source>
</evidence>
<keyword evidence="1" id="KW-0808">Transferase</keyword>
<dbReference type="eggNOG" id="COG0707">
    <property type="taxonomic scope" value="Bacteria"/>
</dbReference>
<protein>
    <submittedName>
        <fullName evidence="1">Putative glycosyl transferase, UDP-glucuronosyltransferase</fullName>
    </submittedName>
</protein>
<keyword evidence="2" id="KW-1185">Reference proteome</keyword>
<dbReference type="SUPFAM" id="SSF53756">
    <property type="entry name" value="UDP-Glycosyltransferase/glycogen phosphorylase"/>
    <property type="match status" value="1"/>
</dbReference>
<organism evidence="1 2">
    <name type="scientific">Megalodesulfovibrio gigas (strain ATCC 19364 / DSM 1382 / NCIMB 9332 / VKM B-1759)</name>
    <name type="common">Desulfovibrio gigas</name>
    <dbReference type="NCBI Taxonomy" id="1121448"/>
    <lineage>
        <taxon>Bacteria</taxon>
        <taxon>Pseudomonadati</taxon>
        <taxon>Thermodesulfobacteriota</taxon>
        <taxon>Desulfovibrionia</taxon>
        <taxon>Desulfovibrionales</taxon>
        <taxon>Desulfovibrionaceae</taxon>
        <taxon>Megalodesulfovibrio</taxon>
    </lineage>
</organism>
<dbReference type="RefSeq" id="WP_021762338.1">
    <property type="nucleotide sequence ID" value="NC_022444.1"/>
</dbReference>
<dbReference type="PATRIC" id="fig|1121448.10.peg.3478"/>
<proteinExistence type="predicted"/>
<dbReference type="KEGG" id="dgg:DGI_3528"/>
<dbReference type="STRING" id="1121448.DGI_3528"/>
<name>T2GG53_MEGG1</name>
<dbReference type="Gene3D" id="3.40.50.2000">
    <property type="entry name" value="Glycogen Phosphorylase B"/>
    <property type="match status" value="2"/>
</dbReference>
<reference evidence="2" key="2">
    <citation type="submission" date="2013-07" db="EMBL/GenBank/DDBJ databases">
        <authorList>
            <person name="Morais-Silva F.O."/>
            <person name="Rezende A.M."/>
            <person name="Pimentel C."/>
            <person name="Resende D.M."/>
            <person name="Santos C.I."/>
            <person name="Clemente C."/>
            <person name="de Oliveira L.M."/>
            <person name="da Silva S.M."/>
            <person name="Costa D.A."/>
            <person name="Varela-Raposo A."/>
            <person name="Horacio E.C.A."/>
            <person name="Matos M."/>
            <person name="Flores O."/>
            <person name="Ruiz J.C."/>
            <person name="Rodrigues-Pousada C."/>
        </authorList>
    </citation>
    <scope>NUCLEOTIDE SEQUENCE [LARGE SCALE GENOMIC DNA]</scope>
    <source>
        <strain evidence="2">ATCC 19364 / DSM 1382 / NCIMB 9332 / VKM B-1759</strain>
    </source>
</reference>
<dbReference type="HOGENOM" id="CLU_048991_1_0_7"/>
<accession>T2GG53</accession>
<dbReference type="GO" id="GO:0016757">
    <property type="term" value="F:glycosyltransferase activity"/>
    <property type="evidence" value="ECO:0007669"/>
    <property type="project" value="TreeGrafter"/>
</dbReference>
<sequence>MARIVYGVMGDSRGHLSRSLAVAGELSRHEIIFAGGGLVETVRQQGYRSISLPMLGTILRNGAVDTMATLANTARELLRRRATLAALRRELEALRPDLVVTDYEYFTPLAARQLGLPCISIDHQHVVTHTRYETPPGQRWNRLCTSLPIRLLFSNAERFLVSSFFAPPVAEPARVELFGPVLRPQPLQYTAGTGEHVLVYLRGASLKAVTELLDGRERRYVIYGFGEGRGTANCAFKKASVDGFLEDLTTAAAVLSNGGHSLLSESFHFGKPVCCVPTGMFYEQYLNAWFVEQLGYGRLMPDIARREILDDFEARIPAFAANLAGKSFHGNAALAARVEALL</sequence>
<dbReference type="AlphaFoldDB" id="T2GG53"/>
<dbReference type="PANTHER" id="PTHR21015">
    <property type="entry name" value="UDP-N-ACETYLGLUCOSAMINE--N-ACETYLMURAMYL-(PENTAPEPTIDE) PYROPHOSPHORYL-UNDECAPRENOL N-ACETYLGLUCOSAMINE TRANSFERASE 1"/>
    <property type="match status" value="1"/>
</dbReference>
<dbReference type="OrthoDB" id="9793805at2"/>
<evidence type="ECO:0000313" key="2">
    <source>
        <dbReference type="Proteomes" id="UP000016587"/>
    </source>
</evidence>